<dbReference type="Gene3D" id="3.30.930.10">
    <property type="entry name" value="Bira Bifunctional Protein, Domain 2"/>
    <property type="match status" value="1"/>
</dbReference>
<gene>
    <name evidence="3" type="ORF">EPV75_10715</name>
</gene>
<evidence type="ECO:0000256" key="1">
    <source>
        <dbReference type="ARBA" id="ARBA00022598"/>
    </source>
</evidence>
<dbReference type="Pfam" id="PF03099">
    <property type="entry name" value="BPL_LplA_LipB"/>
    <property type="match status" value="1"/>
</dbReference>
<keyword evidence="1 3" id="KW-0436">Ligase</keyword>
<sequence>MMGFFLPGIYTIGVPGFEEMCMSFKSELYQTIELSEVDSTNRYLKTELSEGRLTGPIFCRAHSQTAGYGQRGRAWTQSLDSLTFSIGLPFDGRIGEMPFISAQIALLLRQSIAEASHATNLTVKWPNDVFLDGKKVAGCLIEMLSPSPSRKEGYLIIGVGVNCSPVSGDGFDAQYVNDLDSGRFFQSFSVALYELFMVDMPPVFKLGEWRNHDFFTPGQEVIVYHNDSSETGRYTGLDEMACAMVEIEGRVKRYQSGAVSIRPL</sequence>
<dbReference type="InterPro" id="IPR045864">
    <property type="entry name" value="aa-tRNA-synth_II/BPL/LPL"/>
</dbReference>
<evidence type="ECO:0000259" key="2">
    <source>
        <dbReference type="Pfam" id="PF03099"/>
    </source>
</evidence>
<dbReference type="GO" id="GO:0005737">
    <property type="term" value="C:cytoplasm"/>
    <property type="evidence" value="ECO:0007669"/>
    <property type="project" value="TreeGrafter"/>
</dbReference>
<dbReference type="EMBL" id="CP035033">
    <property type="protein sequence ID" value="QAB16108.1"/>
    <property type="molecule type" value="Genomic_DNA"/>
</dbReference>
<dbReference type="AlphaFoldDB" id="A0A410H598"/>
<feature type="domain" description="BPL/LPL catalytic" evidence="2">
    <location>
        <begin position="37"/>
        <end position="162"/>
    </location>
</feature>
<reference evidence="3 4" key="1">
    <citation type="journal article" date="2018" name="Environ. Microbiol.">
        <title>Genomes of ubiquitous marine and hypersaline Hydrogenovibrio, Thiomicrorhabdus and Thiomicrospira spp. encode a diversity of mechanisms to sustain chemolithoautotrophy in heterogeneous environments.</title>
        <authorList>
            <person name="Scott K.M."/>
            <person name="Williams J."/>
            <person name="Porter C.M.B."/>
            <person name="Russel S."/>
            <person name="Harmer T.L."/>
            <person name="Paul J.H."/>
            <person name="Antonen K.M."/>
            <person name="Bridges M.K."/>
            <person name="Camper G.J."/>
            <person name="Campla C.K."/>
            <person name="Casella L.G."/>
            <person name="Chase E."/>
            <person name="Conrad J.W."/>
            <person name="Cruz M.C."/>
            <person name="Dunlap D.S."/>
            <person name="Duran L."/>
            <person name="Fahsbender E.M."/>
            <person name="Goldsmith D.B."/>
            <person name="Keeley R.F."/>
            <person name="Kondoff M.R."/>
            <person name="Kussy B.I."/>
            <person name="Lane M.K."/>
            <person name="Lawler S."/>
            <person name="Leigh B.A."/>
            <person name="Lewis C."/>
            <person name="Lostal L.M."/>
            <person name="Marking D."/>
            <person name="Mancera P.A."/>
            <person name="McClenthan E.C."/>
            <person name="McIntyre E.A."/>
            <person name="Mine J.A."/>
            <person name="Modi S."/>
            <person name="Moore B.D."/>
            <person name="Morgan W.A."/>
            <person name="Nelson K.M."/>
            <person name="Nguyen K.N."/>
            <person name="Ogburn N."/>
            <person name="Parrino D.G."/>
            <person name="Pedapudi A.D."/>
            <person name="Pelham R.P."/>
            <person name="Preece A.M."/>
            <person name="Rampersad E.A."/>
            <person name="Richardson J.C."/>
            <person name="Rodgers C.M."/>
            <person name="Schaffer B.L."/>
            <person name="Sheridan N.E."/>
            <person name="Solone M.R."/>
            <person name="Staley Z.R."/>
            <person name="Tabuchi M."/>
            <person name="Waide R.J."/>
            <person name="Wanjugi P.W."/>
            <person name="Young S."/>
            <person name="Clum A."/>
            <person name="Daum C."/>
            <person name="Huntemann M."/>
            <person name="Ivanova N."/>
            <person name="Kyrpides N."/>
            <person name="Mikhailova N."/>
            <person name="Palaniappan K."/>
            <person name="Pillay M."/>
            <person name="Reddy T.B.K."/>
            <person name="Shapiro N."/>
            <person name="Stamatis D."/>
            <person name="Varghese N."/>
            <person name="Woyke T."/>
            <person name="Boden R."/>
            <person name="Freyermuth S.K."/>
            <person name="Kerfeld C.A."/>
        </authorList>
    </citation>
    <scope>NUCLEOTIDE SEQUENCE [LARGE SCALE GENOMIC DNA]</scope>
    <source>
        <strain evidence="3 4">JR-2</strain>
    </source>
</reference>
<dbReference type="PANTHER" id="PTHR12835">
    <property type="entry name" value="BIOTIN PROTEIN LIGASE"/>
    <property type="match status" value="1"/>
</dbReference>
<dbReference type="KEGG" id="htr:EPV75_10715"/>
<dbReference type="GO" id="GO:0004077">
    <property type="term" value="F:biotin--[biotin carboxyl-carrier protein] ligase activity"/>
    <property type="evidence" value="ECO:0007669"/>
    <property type="project" value="UniProtKB-EC"/>
</dbReference>
<accession>A0A410H598</accession>
<dbReference type="EC" id="6.3.4.15" evidence="3"/>
<protein>
    <submittedName>
        <fullName evidence="3">Biotin--[acetyl-CoA-carboxylase] ligase</fullName>
        <ecNumber evidence="3">6.3.4.15</ecNumber>
    </submittedName>
</protein>
<dbReference type="Proteomes" id="UP000285478">
    <property type="component" value="Chromosome"/>
</dbReference>
<dbReference type="InterPro" id="IPR004143">
    <property type="entry name" value="BPL_LPL_catalytic"/>
</dbReference>
<evidence type="ECO:0000313" key="3">
    <source>
        <dbReference type="EMBL" id="QAB16108.1"/>
    </source>
</evidence>
<name>A0A410H598_9GAMM</name>
<organism evidence="3 4">
    <name type="scientific">Hydrogenovibrio thermophilus</name>
    <dbReference type="NCBI Taxonomy" id="265883"/>
    <lineage>
        <taxon>Bacteria</taxon>
        <taxon>Pseudomonadati</taxon>
        <taxon>Pseudomonadota</taxon>
        <taxon>Gammaproteobacteria</taxon>
        <taxon>Thiotrichales</taxon>
        <taxon>Piscirickettsiaceae</taxon>
        <taxon>Hydrogenovibrio</taxon>
    </lineage>
</organism>
<keyword evidence="4" id="KW-1185">Reference proteome</keyword>
<dbReference type="NCBIfam" id="TIGR00121">
    <property type="entry name" value="birA_ligase"/>
    <property type="match status" value="1"/>
</dbReference>
<evidence type="ECO:0000313" key="4">
    <source>
        <dbReference type="Proteomes" id="UP000285478"/>
    </source>
</evidence>
<proteinExistence type="predicted"/>
<dbReference type="InterPro" id="IPR004408">
    <property type="entry name" value="Biotin_CoA_COase_ligase"/>
</dbReference>
<dbReference type="PANTHER" id="PTHR12835:SF5">
    <property type="entry name" value="BIOTIN--PROTEIN LIGASE"/>
    <property type="match status" value="1"/>
</dbReference>
<dbReference type="SUPFAM" id="SSF55681">
    <property type="entry name" value="Class II aaRS and biotin synthetases"/>
    <property type="match status" value="1"/>
</dbReference>